<accession>A0AAI9WXK2</accession>
<sequence length="746" mass="86502">MIKLYPRRIFIKLVLFLTVFYAIFISIKLILSQPNLRQYSYLIDQKINLKYNEIYFNLLASKHDFDSNTFFQKQVEKITETSITNDKLSMLWNLEKSGFKQEDTSIFEIETPSYFFENIESPMVQPFDSRFTIGIYYQYLQNVNSSVPFHWSDWVDLSKIYKFLINIEDTRENVCSTIFDISSQTELIKGSQIKQVEEYCRYEPDSLLGYKIIKETGPQTVQNRELLGKSYLFSTAPSPRKLIFLTNNGSFQANVETPLNQLENSILYNDMINNLQNPTKVNVLHNYNSLISSAQLQQQHITQQELTYQVLGIPKADFNIDPETVINQLSSSKLPLSDMEQQFLSSLKFSHGNTDPPKYFYEAKLLNSIPDDWQGEHYDWRFFNGLTVGKDKQAIVLHRLVKNYLNFARNHGIITWIAHGSLLSWYWNGMAFPWDTDIDVQMPIAELYKLGQHFNQTLVIENAADANGEFDGMGRYFVDVGSSITSRIKGNGNNAIDARFIDVDTGLYIDITALAMTDAKSPSRYDSMVSQLGKDAQMRVKNARGGEAGKDANYEIINSELQLYNCRNNHFTSYAEISPLVRTTVENQISYIPYNFITILNDEYNLSSLSKKNHRAFTFLNNLRLWFDTKIIKSHLDRKNSDISSEELTYGELHAINKLSVKDHLNLLASNPALLKEWLQTHKFTKLHSQELKLIRNQDFKSVQNLQKDKEIGKPLRSDLFMDLVHHDEDLKSLSFEERAKKFSNW</sequence>
<organism evidence="7 8">
    <name type="scientific">Candida oxycetoniae</name>
    <dbReference type="NCBI Taxonomy" id="497107"/>
    <lineage>
        <taxon>Eukaryota</taxon>
        <taxon>Fungi</taxon>
        <taxon>Dikarya</taxon>
        <taxon>Ascomycota</taxon>
        <taxon>Saccharomycotina</taxon>
        <taxon>Pichiomycetes</taxon>
        <taxon>Debaryomycetaceae</taxon>
        <taxon>Candida/Lodderomyces clade</taxon>
        <taxon>Candida</taxon>
    </lineage>
</organism>
<dbReference type="InterPro" id="IPR007074">
    <property type="entry name" value="LicD/FKTN/FKRP_NTP_transf"/>
</dbReference>
<comment type="caution">
    <text evidence="7">The sequence shown here is derived from an EMBL/GenBank/DDBJ whole genome shotgun (WGS) entry which is preliminary data.</text>
</comment>
<evidence type="ECO:0000256" key="5">
    <source>
        <dbReference type="SAM" id="Phobius"/>
    </source>
</evidence>
<protein>
    <recommendedName>
        <fullName evidence="6">LicD/FKTN/FKRP nucleotidyltransferase domain-containing protein</fullName>
    </recommendedName>
</protein>
<dbReference type="GO" id="GO:0009100">
    <property type="term" value="P:glycoprotein metabolic process"/>
    <property type="evidence" value="ECO:0007669"/>
    <property type="project" value="UniProtKB-ARBA"/>
</dbReference>
<evidence type="ECO:0000256" key="1">
    <source>
        <dbReference type="ARBA" id="ARBA00004167"/>
    </source>
</evidence>
<dbReference type="EMBL" id="JAHUZD010000103">
    <property type="protein sequence ID" value="KAI3404396.2"/>
    <property type="molecule type" value="Genomic_DNA"/>
</dbReference>
<keyword evidence="8" id="KW-1185">Reference proteome</keyword>
<keyword evidence="4 5" id="KW-0472">Membrane</keyword>
<dbReference type="Proteomes" id="UP001202479">
    <property type="component" value="Unassembled WGS sequence"/>
</dbReference>
<gene>
    <name evidence="7" type="ORF">KGF56_002793</name>
</gene>
<evidence type="ECO:0000256" key="3">
    <source>
        <dbReference type="ARBA" id="ARBA00022989"/>
    </source>
</evidence>
<dbReference type="PANTHER" id="PTHR15407:SF28">
    <property type="entry name" value="RIBITOL-5-PHOSPHATE TRANSFERASE FKTN"/>
    <property type="match status" value="1"/>
</dbReference>
<dbReference type="RefSeq" id="XP_049180141.1">
    <property type="nucleotide sequence ID" value="XM_049324060.1"/>
</dbReference>
<evidence type="ECO:0000256" key="4">
    <source>
        <dbReference type="ARBA" id="ARBA00023136"/>
    </source>
</evidence>
<dbReference type="AlphaFoldDB" id="A0AAI9WXK2"/>
<dbReference type="GO" id="GO:0016020">
    <property type="term" value="C:membrane"/>
    <property type="evidence" value="ECO:0007669"/>
    <property type="project" value="UniProtKB-SubCell"/>
</dbReference>
<dbReference type="InterPro" id="IPR009644">
    <property type="entry name" value="FKTN/MNN4/W02B3.4-1"/>
</dbReference>
<comment type="subcellular location">
    <subcellularLocation>
        <location evidence="1">Membrane</location>
        <topology evidence="1">Single-pass membrane protein</topology>
    </subcellularLocation>
</comment>
<feature type="domain" description="LicD/FKTN/FKRP nucleotidyltransferase" evidence="6">
    <location>
        <begin position="408"/>
        <end position="524"/>
    </location>
</feature>
<dbReference type="Pfam" id="PF04991">
    <property type="entry name" value="LicD"/>
    <property type="match status" value="1"/>
</dbReference>
<proteinExistence type="predicted"/>
<keyword evidence="2 5" id="KW-0812">Transmembrane</keyword>
<evidence type="ECO:0000313" key="7">
    <source>
        <dbReference type="EMBL" id="KAI3404396.2"/>
    </source>
</evidence>
<evidence type="ECO:0000259" key="6">
    <source>
        <dbReference type="Pfam" id="PF04991"/>
    </source>
</evidence>
<evidence type="ECO:0000313" key="8">
    <source>
        <dbReference type="Proteomes" id="UP001202479"/>
    </source>
</evidence>
<dbReference type="PANTHER" id="PTHR15407">
    <property type="entry name" value="FUKUTIN-RELATED"/>
    <property type="match status" value="1"/>
</dbReference>
<evidence type="ECO:0000256" key="2">
    <source>
        <dbReference type="ARBA" id="ARBA00022692"/>
    </source>
</evidence>
<dbReference type="GeneID" id="73380410"/>
<name>A0AAI9WXK2_9ASCO</name>
<feature type="transmembrane region" description="Helical" evidence="5">
    <location>
        <begin position="9"/>
        <end position="31"/>
    </location>
</feature>
<keyword evidence="3 5" id="KW-1133">Transmembrane helix</keyword>
<reference evidence="7" key="1">
    <citation type="journal article" date="2022" name="DNA Res.">
        <title>Genome analysis of five recently described species of the CUG-Ser clade uncovers Candida theae as a new hybrid lineage with pathogenic potential in the Candida parapsilosis species complex.</title>
        <authorList>
            <person name="Mixao V."/>
            <person name="Del Olmo V."/>
            <person name="Hegedusova E."/>
            <person name="Saus E."/>
            <person name="Pryszcz L."/>
            <person name="Cillingova A."/>
            <person name="Nosek J."/>
            <person name="Gabaldon T."/>
        </authorList>
    </citation>
    <scope>NUCLEOTIDE SEQUENCE</scope>
    <source>
        <strain evidence="7">CBS 10844</strain>
    </source>
</reference>